<dbReference type="Proteomes" id="UP000245627">
    <property type="component" value="Unassembled WGS sequence"/>
</dbReference>
<name>A0A2T8HLK6_9SPHI</name>
<evidence type="ECO:0000256" key="1">
    <source>
        <dbReference type="SAM" id="MobiDB-lite"/>
    </source>
</evidence>
<reference evidence="2 3" key="1">
    <citation type="submission" date="2018-04" db="EMBL/GenBank/DDBJ databases">
        <title>Sphingobacterium cortibacter sp. nov.</title>
        <authorList>
            <person name="Li Y."/>
        </authorList>
    </citation>
    <scope>NUCLEOTIDE SEQUENCE [LARGE SCALE GENOMIC DNA]</scope>
    <source>
        <strain evidence="2 3">2c-3</strain>
    </source>
</reference>
<comment type="caution">
    <text evidence="2">The sequence shown here is derived from an EMBL/GenBank/DDBJ whole genome shotgun (WGS) entry which is preliminary data.</text>
</comment>
<dbReference type="Pfam" id="PF07141">
    <property type="entry name" value="Phage_term_sma"/>
    <property type="match status" value="1"/>
</dbReference>
<proteinExistence type="predicted"/>
<feature type="region of interest" description="Disordered" evidence="1">
    <location>
        <begin position="158"/>
        <end position="177"/>
    </location>
</feature>
<evidence type="ECO:0000313" key="3">
    <source>
        <dbReference type="Proteomes" id="UP000245627"/>
    </source>
</evidence>
<dbReference type="InterPro" id="IPR010789">
    <property type="entry name" value="Terminase_ssu_Skunalikevirus"/>
</dbReference>
<dbReference type="EMBL" id="QDKG01000001">
    <property type="protein sequence ID" value="PVH26316.1"/>
    <property type="molecule type" value="Genomic_DNA"/>
</dbReference>
<dbReference type="AlphaFoldDB" id="A0A2T8HLK6"/>
<accession>A0A2T8HLK6</accession>
<organism evidence="2 3">
    <name type="scientific">Sphingobacterium corticibacter</name>
    <dbReference type="NCBI Taxonomy" id="2171749"/>
    <lineage>
        <taxon>Bacteria</taxon>
        <taxon>Pseudomonadati</taxon>
        <taxon>Bacteroidota</taxon>
        <taxon>Sphingobacteriia</taxon>
        <taxon>Sphingobacteriales</taxon>
        <taxon>Sphingobacteriaceae</taxon>
        <taxon>Sphingobacterium</taxon>
    </lineage>
</organism>
<dbReference type="OrthoDB" id="5868871at2"/>
<sequence length="177" mass="20291">MAKKGRDPKHDYTDAMFLLQIEGWARDGYDDRQIAELLDLSAEHFSRLKSANPQLYQALKKGRQPLEVLVENSLFKRATGLKVKTTVRKWVVMPNEDGEYQNVEVVQETETELPPDTGAAMAWLKHKKPEMWNIATKMQMEQDINMNGSISIDSWLDANNQGEDSDDTEIEEDFDGE</sequence>
<evidence type="ECO:0000313" key="2">
    <source>
        <dbReference type="EMBL" id="PVH26316.1"/>
    </source>
</evidence>
<protein>
    <submittedName>
        <fullName evidence="2">Transposase</fullName>
    </submittedName>
</protein>
<keyword evidence="3" id="KW-1185">Reference proteome</keyword>
<feature type="compositionally biased region" description="Acidic residues" evidence="1">
    <location>
        <begin position="163"/>
        <end position="177"/>
    </location>
</feature>
<gene>
    <name evidence="2" type="ORF">DC487_01425</name>
</gene>